<feature type="region of interest" description="Disordered" evidence="17">
    <location>
        <begin position="33"/>
        <end position="180"/>
    </location>
</feature>
<dbReference type="GO" id="GO:0046872">
    <property type="term" value="F:metal ion binding"/>
    <property type="evidence" value="ECO:0007669"/>
    <property type="project" value="UniProtKB-KW"/>
</dbReference>
<dbReference type="PROSITE" id="PS51793">
    <property type="entry name" value="MIS18"/>
    <property type="match status" value="1"/>
</dbReference>
<evidence type="ECO:0000256" key="6">
    <source>
        <dbReference type="ARBA" id="ARBA00022553"/>
    </source>
</evidence>
<keyword evidence="4" id="KW-0158">Chromosome</keyword>
<evidence type="ECO:0000256" key="5">
    <source>
        <dbReference type="ARBA" id="ARBA00022499"/>
    </source>
</evidence>
<evidence type="ECO:0000259" key="18">
    <source>
        <dbReference type="PROSITE" id="PS51793"/>
    </source>
</evidence>
<evidence type="ECO:0000256" key="4">
    <source>
        <dbReference type="ARBA" id="ARBA00022454"/>
    </source>
</evidence>
<keyword evidence="8" id="KW-0479">Metal-binding</keyword>
<dbReference type="InterPro" id="IPR034752">
    <property type="entry name" value="Mis18"/>
</dbReference>
<evidence type="ECO:0000256" key="11">
    <source>
        <dbReference type="ARBA" id="ARBA00022843"/>
    </source>
</evidence>
<evidence type="ECO:0000256" key="8">
    <source>
        <dbReference type="ARBA" id="ARBA00022723"/>
    </source>
</evidence>
<proteinExistence type="predicted"/>
<comment type="subcellular location">
    <subcellularLocation>
        <location evidence="3">Chromosome</location>
        <location evidence="3">Centromere</location>
    </subcellularLocation>
    <subcellularLocation>
        <location evidence="2">Nucleus</location>
    </subcellularLocation>
</comment>
<dbReference type="GO" id="GO:0007059">
    <property type="term" value="P:chromosome segregation"/>
    <property type="evidence" value="ECO:0000318"/>
    <property type="project" value="GO_Central"/>
</dbReference>
<keyword evidence="7" id="KW-0132">Cell division</keyword>
<reference evidence="19 20" key="1">
    <citation type="journal article" date="2008" name="Nature">
        <title>Genome analysis of the platypus reveals unique signatures of evolution.</title>
        <authorList>
            <person name="Warren W.C."/>
            <person name="Hillier L.W."/>
            <person name="Marshall Graves J.A."/>
            <person name="Birney E."/>
            <person name="Ponting C.P."/>
            <person name="Grutzner F."/>
            <person name="Belov K."/>
            <person name="Miller W."/>
            <person name="Clarke L."/>
            <person name="Chinwalla A.T."/>
            <person name="Yang S.P."/>
            <person name="Heger A."/>
            <person name="Locke D.P."/>
            <person name="Miethke P."/>
            <person name="Waters P.D."/>
            <person name="Veyrunes F."/>
            <person name="Fulton L."/>
            <person name="Fulton B."/>
            <person name="Graves T."/>
            <person name="Wallis J."/>
            <person name="Puente X.S."/>
            <person name="Lopez-Otin C."/>
            <person name="Ordonez G.R."/>
            <person name="Eichler E.E."/>
            <person name="Chen L."/>
            <person name="Cheng Z."/>
            <person name="Deakin J.E."/>
            <person name="Alsop A."/>
            <person name="Thompson K."/>
            <person name="Kirby P."/>
            <person name="Papenfuss A.T."/>
            <person name="Wakefield M.J."/>
            <person name="Olender T."/>
            <person name="Lancet D."/>
            <person name="Huttley G.A."/>
            <person name="Smit A.F."/>
            <person name="Pask A."/>
            <person name="Temple-Smith P."/>
            <person name="Batzer M.A."/>
            <person name="Walker J.A."/>
            <person name="Konkel M.K."/>
            <person name="Harris R.S."/>
            <person name="Whittington C.M."/>
            <person name="Wong E.S."/>
            <person name="Gemmell N.J."/>
            <person name="Buschiazzo E."/>
            <person name="Vargas Jentzsch I.M."/>
            <person name="Merkel A."/>
            <person name="Schmitz J."/>
            <person name="Zemann A."/>
            <person name="Churakov G."/>
            <person name="Kriegs J.O."/>
            <person name="Brosius J."/>
            <person name="Murchison E.P."/>
            <person name="Sachidanandam R."/>
            <person name="Smith C."/>
            <person name="Hannon G.J."/>
            <person name="Tsend-Ayush E."/>
            <person name="McMillan D."/>
            <person name="Attenborough R."/>
            <person name="Rens W."/>
            <person name="Ferguson-Smith M."/>
            <person name="Lefevre C.M."/>
            <person name="Sharp J.A."/>
            <person name="Nicholas K.R."/>
            <person name="Ray D.A."/>
            <person name="Kube M."/>
            <person name="Reinhardt R."/>
            <person name="Pringle T.H."/>
            <person name="Taylor J."/>
            <person name="Jones R.C."/>
            <person name="Nixon B."/>
            <person name="Dacheux J.L."/>
            <person name="Niwa H."/>
            <person name="Sekita Y."/>
            <person name="Huang X."/>
            <person name="Stark A."/>
            <person name="Kheradpour P."/>
            <person name="Kellis M."/>
            <person name="Flicek P."/>
            <person name="Chen Y."/>
            <person name="Webber C."/>
            <person name="Hardison R."/>
            <person name="Nelson J."/>
            <person name="Hallsworth-Pepin K."/>
            <person name="Delehaunty K."/>
            <person name="Markovic C."/>
            <person name="Minx P."/>
            <person name="Feng Y."/>
            <person name="Kremitzki C."/>
            <person name="Mitreva M."/>
            <person name="Glasscock J."/>
            <person name="Wylie T."/>
            <person name="Wohldmann P."/>
            <person name="Thiru P."/>
            <person name="Nhan M.N."/>
            <person name="Pohl C.S."/>
            <person name="Smith S.M."/>
            <person name="Hou S."/>
            <person name="Nefedov M."/>
            <person name="de Jong P.J."/>
            <person name="Renfree M.B."/>
            <person name="Mardis E.R."/>
            <person name="Wilson R.K."/>
        </authorList>
    </citation>
    <scope>NUCLEOTIDE SEQUENCE [LARGE SCALE GENOMIC DNA]</scope>
    <source>
        <strain evidence="19 20">Glennie</strain>
    </source>
</reference>
<evidence type="ECO:0000256" key="3">
    <source>
        <dbReference type="ARBA" id="ARBA00004584"/>
    </source>
</evidence>
<evidence type="ECO:0000256" key="10">
    <source>
        <dbReference type="ARBA" id="ARBA00022833"/>
    </source>
</evidence>
<feature type="compositionally biased region" description="Basic residues" evidence="17">
    <location>
        <begin position="48"/>
        <end position="58"/>
    </location>
</feature>
<dbReference type="GO" id="GO:0005634">
    <property type="term" value="C:nucleus"/>
    <property type="evidence" value="ECO:0000318"/>
    <property type="project" value="GO_Central"/>
</dbReference>
<organism evidence="19 20">
    <name type="scientific">Ornithorhynchus anatinus</name>
    <name type="common">Duckbill platypus</name>
    <dbReference type="NCBI Taxonomy" id="9258"/>
    <lineage>
        <taxon>Eukaryota</taxon>
        <taxon>Metazoa</taxon>
        <taxon>Chordata</taxon>
        <taxon>Craniata</taxon>
        <taxon>Vertebrata</taxon>
        <taxon>Euteleostomi</taxon>
        <taxon>Mammalia</taxon>
        <taxon>Monotremata</taxon>
        <taxon>Ornithorhynchidae</taxon>
        <taxon>Ornithorhynchus</taxon>
    </lineage>
</organism>
<evidence type="ECO:0000313" key="19">
    <source>
        <dbReference type="Ensembl" id="ENSOANP00000037523.1"/>
    </source>
</evidence>
<dbReference type="GeneTree" id="ENSGT00940000154267"/>
<dbReference type="Pfam" id="PF03226">
    <property type="entry name" value="Yippee-Mis18"/>
    <property type="match status" value="1"/>
</dbReference>
<feature type="compositionally biased region" description="Basic and acidic residues" evidence="17">
    <location>
        <begin position="73"/>
        <end position="84"/>
    </location>
</feature>
<comment type="subunit">
    <text evidence="16">Homodimer, and heterodimer with OIP5/MIS18B. Identified in a complex containing MIS18A, OIP5/MIS18B, MIS18BP1, RBBP7 and RBBP4.</text>
</comment>
<evidence type="ECO:0000256" key="9">
    <source>
        <dbReference type="ARBA" id="ARBA00022776"/>
    </source>
</evidence>
<dbReference type="GO" id="GO:0034080">
    <property type="term" value="P:CENP-A containing chromatin assembly"/>
    <property type="evidence" value="ECO:0000318"/>
    <property type="project" value="GO_Central"/>
</dbReference>
<feature type="domain" description="Mis18" evidence="18">
    <location>
        <begin position="396"/>
        <end position="494"/>
    </location>
</feature>
<feature type="region of interest" description="Disordered" evidence="17">
    <location>
        <begin position="200"/>
        <end position="255"/>
    </location>
</feature>
<keyword evidence="11" id="KW-0832">Ubl conjugation</keyword>
<dbReference type="GO" id="GO:0000785">
    <property type="term" value="C:chromatin"/>
    <property type="evidence" value="ECO:0000318"/>
    <property type="project" value="GO_Central"/>
</dbReference>
<keyword evidence="10" id="KW-0862">Zinc</keyword>
<evidence type="ECO:0000256" key="17">
    <source>
        <dbReference type="SAM" id="MobiDB-lite"/>
    </source>
</evidence>
<protein>
    <recommendedName>
        <fullName evidence="15">Protein Mis18-alpha</fullName>
    </recommendedName>
</protein>
<dbReference type="PANTHER" id="PTHR16431:SF2">
    <property type="entry name" value="PROTEIN MIS18-ALPHA"/>
    <property type="match status" value="1"/>
</dbReference>
<accession>A0A6I8N9K1</accession>
<dbReference type="PANTHER" id="PTHR16431">
    <property type="entry name" value="NEUROGENIC PROTEIN MASTERMIND"/>
    <property type="match status" value="1"/>
</dbReference>
<dbReference type="InterPro" id="IPR004910">
    <property type="entry name" value="Yippee/Mis18/Cereblon"/>
</dbReference>
<feature type="region of interest" description="Disordered" evidence="17">
    <location>
        <begin position="367"/>
        <end position="393"/>
    </location>
</feature>
<feature type="compositionally biased region" description="Polar residues" evidence="17">
    <location>
        <begin position="203"/>
        <end position="213"/>
    </location>
</feature>
<evidence type="ECO:0000256" key="14">
    <source>
        <dbReference type="ARBA" id="ARBA00023328"/>
    </source>
</evidence>
<dbReference type="Ensembl" id="ENSOANT00000061495.1">
    <property type="protein sequence ID" value="ENSOANP00000037523.1"/>
    <property type="gene ID" value="ENSOANG00000036875.1"/>
</dbReference>
<keyword evidence="20" id="KW-1185">Reference proteome</keyword>
<feature type="region of interest" description="Disordered" evidence="17">
    <location>
        <begin position="274"/>
        <end position="347"/>
    </location>
</feature>
<dbReference type="GO" id="GO:0051301">
    <property type="term" value="P:cell division"/>
    <property type="evidence" value="ECO:0007669"/>
    <property type="project" value="UniProtKB-KW"/>
</dbReference>
<comment type="function">
    <text evidence="1">Required for recruitment of CENPA to centromeres and normal chromosome segregation during mitosis.</text>
</comment>
<dbReference type="AlphaFoldDB" id="A0A6I8N9K1"/>
<evidence type="ECO:0000256" key="1">
    <source>
        <dbReference type="ARBA" id="ARBA00003694"/>
    </source>
</evidence>
<dbReference type="Bgee" id="ENSOANG00000036875">
    <property type="expression patterns" value="Expressed in fibroblast and 7 other cell types or tissues"/>
</dbReference>
<keyword evidence="12" id="KW-0539">Nucleus</keyword>
<keyword evidence="14" id="KW-0137">Centromere</keyword>
<name>A0A6I8N9K1_ORNAN</name>
<reference evidence="19" key="2">
    <citation type="submission" date="2025-08" db="UniProtKB">
        <authorList>
            <consortium name="Ensembl"/>
        </authorList>
    </citation>
    <scope>IDENTIFICATION</scope>
    <source>
        <strain evidence="19">Glennie</strain>
    </source>
</reference>
<evidence type="ECO:0000313" key="20">
    <source>
        <dbReference type="Proteomes" id="UP000002279"/>
    </source>
</evidence>
<evidence type="ECO:0000256" key="7">
    <source>
        <dbReference type="ARBA" id="ARBA00022618"/>
    </source>
</evidence>
<keyword evidence="9" id="KW-0498">Mitosis</keyword>
<keyword evidence="5" id="KW-1017">Isopeptide bond</keyword>
<gene>
    <name evidence="19" type="primary">MIS18A</name>
</gene>
<evidence type="ECO:0000256" key="12">
    <source>
        <dbReference type="ARBA" id="ARBA00023242"/>
    </source>
</evidence>
<feature type="compositionally biased region" description="Acidic residues" evidence="17">
    <location>
        <begin position="372"/>
        <end position="382"/>
    </location>
</feature>
<evidence type="ECO:0000256" key="16">
    <source>
        <dbReference type="ARBA" id="ARBA00046705"/>
    </source>
</evidence>
<dbReference type="InParanoid" id="A0A6I8N9K1"/>
<evidence type="ECO:0000256" key="2">
    <source>
        <dbReference type="ARBA" id="ARBA00004123"/>
    </source>
</evidence>
<keyword evidence="13" id="KW-0131">Cell cycle</keyword>
<evidence type="ECO:0000256" key="15">
    <source>
        <dbReference type="ARBA" id="ARBA00039650"/>
    </source>
</evidence>
<feature type="compositionally biased region" description="Gly residues" evidence="17">
    <location>
        <begin position="299"/>
        <end position="309"/>
    </location>
</feature>
<dbReference type="Proteomes" id="UP000002279">
    <property type="component" value="Chromosome 17"/>
</dbReference>
<keyword evidence="6" id="KW-0597">Phosphoprotein</keyword>
<reference evidence="19" key="3">
    <citation type="submission" date="2025-09" db="UniProtKB">
        <authorList>
            <consortium name="Ensembl"/>
        </authorList>
    </citation>
    <scope>IDENTIFICATION</scope>
    <source>
        <strain evidence="19">Glennie</strain>
    </source>
</reference>
<evidence type="ECO:0000256" key="13">
    <source>
        <dbReference type="ARBA" id="ARBA00023306"/>
    </source>
</evidence>
<sequence length="546" mass="58025">MNECILLLFDRPREGAAGPALLSPLVCAGAKARARRGRGSPGGGLPRLPHHRLRRRRGNPGDVLSLPSSAQAPRRERGGAEETRAASFPALLSAQAPRKPGRCPSPPSSAQAPRKPEGRPSLPSSAQAPRNPEGRPSLPSSAQAPRNAKGRPSLPSSAQAPRNPEGRPFPPSLHLRRRRGTPRGVLFLPPFICAGAEEPRGASFSSLPSSAQAPRNPEGRPFPPSLHLRRRRGAAEARAASFPPPPFRLRRRRGTPRGVLFPPPFICAGAEARARRGRGSPGGVLPLPPPFRLRRRRGGGGSPGAGALGEGARAAARRRRRMAGRPGGGGLHGGEDDAEEGGEEAMGSSALEAALALLEDSCHLLKGRGGPDCEEEEEEEEREGGGRSRPQPPELPLVFLCARCKRPVGDSLAWVASDEEGSAVLLRCVSPNVSVDKEQKLSSRANEYGCLIETLFCAGCSLNLGSIFRCTPRHLDFKRDLFCLSVDAIESYVLGSSEKPAVPESDGPLLTLQSRAVLEEALERAAVVLKEMGMRLSVVESKLASL</sequence>
<dbReference type="GO" id="GO:0000775">
    <property type="term" value="C:chromosome, centromeric region"/>
    <property type="evidence" value="ECO:0000318"/>
    <property type="project" value="GO_Central"/>
</dbReference>